<evidence type="ECO:0000256" key="4">
    <source>
        <dbReference type="ARBA" id="ARBA00023136"/>
    </source>
</evidence>
<dbReference type="EMBL" id="SWOV01000009">
    <property type="protein sequence ID" value="NFF87237.1"/>
    <property type="molecule type" value="Genomic_DNA"/>
</dbReference>
<dbReference type="AlphaFoldDB" id="A0A0C2N160"/>
<dbReference type="EMBL" id="SWVK01000031">
    <property type="protein sequence ID" value="NFN36758.1"/>
    <property type="molecule type" value="Genomic_DNA"/>
</dbReference>
<organism evidence="7 11">
    <name type="scientific">Clostridium botulinum</name>
    <dbReference type="NCBI Taxonomy" id="1491"/>
    <lineage>
        <taxon>Bacteria</taxon>
        <taxon>Bacillati</taxon>
        <taxon>Bacillota</taxon>
        <taxon>Clostridia</taxon>
        <taxon>Eubacteriales</taxon>
        <taxon>Clostridiaceae</taxon>
        <taxon>Clostridium</taxon>
    </lineage>
</organism>
<evidence type="ECO:0000256" key="3">
    <source>
        <dbReference type="ARBA" id="ARBA00022989"/>
    </source>
</evidence>
<sequence length="237" mass="24998">MDIIVNNILFGLVLSLIAFEIGIFINKKTGVALLNPLLIAIGFIICFLFAFNIDFSTYNEGGQFINMFLGPSTVVLAVPLYNQIELLKKNAVAIFSGVFLGSIIGMFSVMGISYFVGLDSTIIKSLIPKSVTTPIGIEISSNLGGLVPITVLAIIITGIMGAILGPAICKVFKIKDKVAIGISIGTAAHAVGTTKALELGDTEGAMSSLSIGVAGLMTVFIAPIAYHLAIFMYNFIK</sequence>
<evidence type="ECO:0000313" key="7">
    <source>
        <dbReference type="EMBL" id="NFF87237.1"/>
    </source>
</evidence>
<gene>
    <name evidence="6" type="ORF">EXM65_02520</name>
    <name evidence="7" type="ORF">FC774_05015</name>
    <name evidence="8" type="ORF">FDB51_16960</name>
</gene>
<evidence type="ECO:0000256" key="1">
    <source>
        <dbReference type="ARBA" id="ARBA00004141"/>
    </source>
</evidence>
<dbReference type="EMBL" id="SGKU01000004">
    <property type="protein sequence ID" value="NFA41483.1"/>
    <property type="molecule type" value="Genomic_DNA"/>
</dbReference>
<keyword evidence="4 5" id="KW-0472">Membrane</keyword>
<evidence type="ECO:0000313" key="6">
    <source>
        <dbReference type="EMBL" id="NFA41483.1"/>
    </source>
</evidence>
<evidence type="ECO:0000313" key="10">
    <source>
        <dbReference type="Proteomes" id="UP000473681"/>
    </source>
</evidence>
<evidence type="ECO:0000256" key="2">
    <source>
        <dbReference type="ARBA" id="ARBA00022692"/>
    </source>
</evidence>
<evidence type="ECO:0000313" key="9">
    <source>
        <dbReference type="Proteomes" id="UP000472355"/>
    </source>
</evidence>
<dbReference type="Proteomes" id="UP000472355">
    <property type="component" value="Unassembled WGS sequence"/>
</dbReference>
<name>A0A0C2N160_CLOBO</name>
<feature type="transmembrane region" description="Helical" evidence="5">
    <location>
        <begin position="209"/>
        <end position="236"/>
    </location>
</feature>
<feature type="transmembrane region" description="Helical" evidence="5">
    <location>
        <begin position="63"/>
        <end position="81"/>
    </location>
</feature>
<dbReference type="PANTHER" id="PTHR30249:SF0">
    <property type="entry name" value="PLASTIDAL GLYCOLATE_GLYCERATE TRANSLOCATOR 1, CHLOROPLASTIC"/>
    <property type="match status" value="1"/>
</dbReference>
<keyword evidence="3 5" id="KW-1133">Transmembrane helix</keyword>
<dbReference type="GO" id="GO:0016020">
    <property type="term" value="C:membrane"/>
    <property type="evidence" value="ECO:0007669"/>
    <property type="project" value="UniProtKB-SubCell"/>
</dbReference>
<dbReference type="InterPro" id="IPR007300">
    <property type="entry name" value="CidB/LrgB"/>
</dbReference>
<evidence type="ECO:0000313" key="8">
    <source>
        <dbReference type="EMBL" id="NFN36758.1"/>
    </source>
</evidence>
<feature type="transmembrane region" description="Helical" evidence="5">
    <location>
        <begin position="146"/>
        <end position="166"/>
    </location>
</feature>
<comment type="subcellular location">
    <subcellularLocation>
        <location evidence="1">Membrane</location>
        <topology evidence="1">Multi-pass membrane protein</topology>
    </subcellularLocation>
</comment>
<protein>
    <submittedName>
        <fullName evidence="7">LrgB family protein</fullName>
    </submittedName>
</protein>
<keyword evidence="2 5" id="KW-0812">Transmembrane</keyword>
<proteinExistence type="predicted"/>
<evidence type="ECO:0000313" key="11">
    <source>
        <dbReference type="Proteomes" id="UP000476820"/>
    </source>
</evidence>
<feature type="transmembrane region" description="Helical" evidence="5">
    <location>
        <begin position="93"/>
        <end position="116"/>
    </location>
</feature>
<dbReference type="RefSeq" id="WP_012450264.1">
    <property type="nucleotide sequence ID" value="NZ_CP010520.1"/>
</dbReference>
<comment type="caution">
    <text evidence="7">The sequence shown here is derived from an EMBL/GenBank/DDBJ whole genome shotgun (WGS) entry which is preliminary data.</text>
</comment>
<dbReference type="PANTHER" id="PTHR30249">
    <property type="entry name" value="PUTATIVE SEROTONIN TRANSPORTER"/>
    <property type="match status" value="1"/>
</dbReference>
<dbReference type="OrthoDB" id="9811701at2"/>
<feature type="transmembrane region" description="Helical" evidence="5">
    <location>
        <begin position="6"/>
        <end position="25"/>
    </location>
</feature>
<evidence type="ECO:0000256" key="5">
    <source>
        <dbReference type="SAM" id="Phobius"/>
    </source>
</evidence>
<reference evidence="6 9" key="1">
    <citation type="submission" date="2019-02" db="EMBL/GenBank/DDBJ databases">
        <title>Genome sequencing of Clostridium botulinum clinical isolates.</title>
        <authorList>
            <person name="Brunt J."/>
            <person name="Van Vliet A.H.M."/>
            <person name="Stringer S.C."/>
            <person name="Grant K.A."/>
            <person name="Carter A.C."/>
            <person name="Peck M.W."/>
        </authorList>
    </citation>
    <scope>NUCLEOTIDE SEQUENCE [LARGE SCALE GENOMIC DNA]</scope>
    <source>
        <strain evidence="6 9">H113700579</strain>
    </source>
</reference>
<feature type="transmembrane region" description="Helical" evidence="5">
    <location>
        <begin position="32"/>
        <end position="51"/>
    </location>
</feature>
<dbReference type="Pfam" id="PF04172">
    <property type="entry name" value="LrgB"/>
    <property type="match status" value="1"/>
</dbReference>
<reference evidence="10 11" key="2">
    <citation type="submission" date="2019-04" db="EMBL/GenBank/DDBJ databases">
        <title>Genome sequencing of Clostridium botulinum Groups I-IV and Clostridium butyricum.</title>
        <authorList>
            <person name="Brunt J."/>
            <person name="Van Vliet A.H.M."/>
            <person name="Stringer S.C."/>
            <person name="Carter A.T."/>
            <person name="Peck M.W."/>
        </authorList>
    </citation>
    <scope>NUCLEOTIDE SEQUENCE [LARGE SCALE GENOMIC DNA]</scope>
    <source>
        <strain evidence="7 11">1605</strain>
        <strain evidence="8 10">CB-K-33E</strain>
    </source>
</reference>
<dbReference type="Proteomes" id="UP000476820">
    <property type="component" value="Unassembled WGS sequence"/>
</dbReference>
<accession>A0A0C2N160</accession>
<dbReference type="Proteomes" id="UP000473681">
    <property type="component" value="Unassembled WGS sequence"/>
</dbReference>